<name>B7PHP9_IXOSC</name>
<gene>
    <name evidence="7" type="ORF">IscW_ISCW018241</name>
</gene>
<keyword evidence="1" id="KW-0805">Transcription regulation</keyword>
<dbReference type="Pfam" id="PF00907">
    <property type="entry name" value="T-box"/>
    <property type="match status" value="1"/>
</dbReference>
<organism>
    <name type="scientific">Ixodes scapularis</name>
    <name type="common">Black-legged tick</name>
    <name type="synonym">Deer tick</name>
    <dbReference type="NCBI Taxonomy" id="6945"/>
    <lineage>
        <taxon>Eukaryota</taxon>
        <taxon>Metazoa</taxon>
        <taxon>Ecdysozoa</taxon>
        <taxon>Arthropoda</taxon>
        <taxon>Chelicerata</taxon>
        <taxon>Arachnida</taxon>
        <taxon>Acari</taxon>
        <taxon>Parasitiformes</taxon>
        <taxon>Ixodida</taxon>
        <taxon>Ixodoidea</taxon>
        <taxon>Ixodidae</taxon>
        <taxon>Ixodinae</taxon>
        <taxon>Ixodes</taxon>
    </lineage>
</organism>
<sequence length="100" mass="11355">MSADSARHPKARLVLTTELIHEELWARLAAQTHEMEVNDTNRRMTPALIIRVQGLQPKGLYKVFLLFVPMGLMIRGSDGDWTSINAPTKHPMKGRPLLLR</sequence>
<dbReference type="VEuPathDB" id="VectorBase:ISCW018241"/>
<dbReference type="GO" id="GO:0045893">
    <property type="term" value="P:positive regulation of DNA-templated transcription"/>
    <property type="evidence" value="ECO:0007669"/>
    <property type="project" value="InterPro"/>
</dbReference>
<keyword evidence="9" id="KW-1185">Reference proteome</keyword>
<dbReference type="HOGENOM" id="CLU_2309057_0_0_1"/>
<dbReference type="GO" id="GO:0003677">
    <property type="term" value="F:DNA binding"/>
    <property type="evidence" value="ECO:0007669"/>
    <property type="project" value="UniProtKB-UniRule"/>
</dbReference>
<dbReference type="InterPro" id="IPR046360">
    <property type="entry name" value="T-box_DNA-bd"/>
</dbReference>
<dbReference type="EMBL" id="ABJB010083138">
    <property type="status" value="NOT_ANNOTATED_CDS"/>
    <property type="molecule type" value="Genomic_DNA"/>
</dbReference>
<evidence type="ECO:0000256" key="5">
    <source>
        <dbReference type="PROSITE-ProRule" id="PRU00201"/>
    </source>
</evidence>
<evidence type="ECO:0000256" key="3">
    <source>
        <dbReference type="ARBA" id="ARBA00023163"/>
    </source>
</evidence>
<dbReference type="AlphaFoldDB" id="B7PHP9"/>
<evidence type="ECO:0000256" key="1">
    <source>
        <dbReference type="ARBA" id="ARBA00023015"/>
    </source>
</evidence>
<dbReference type="PaxDb" id="6945-B7PHP9"/>
<dbReference type="EnsemblMetazoa" id="ISCW018241-RA">
    <property type="protein sequence ID" value="ISCW018241-PA"/>
    <property type="gene ID" value="ISCW018241"/>
</dbReference>
<dbReference type="SUPFAM" id="SSF49417">
    <property type="entry name" value="p53-like transcription factors"/>
    <property type="match status" value="1"/>
</dbReference>
<dbReference type="GO" id="GO:0005634">
    <property type="term" value="C:nucleus"/>
    <property type="evidence" value="ECO:0007669"/>
    <property type="project" value="UniProtKB-SubCell"/>
</dbReference>
<keyword evidence="2 5" id="KW-0238">DNA-binding</keyword>
<evidence type="ECO:0000259" key="6">
    <source>
        <dbReference type="PROSITE" id="PS50252"/>
    </source>
</evidence>
<dbReference type="GO" id="GO:0003700">
    <property type="term" value="F:DNA-binding transcription factor activity"/>
    <property type="evidence" value="ECO:0007669"/>
    <property type="project" value="InterPro"/>
</dbReference>
<protein>
    <recommendedName>
        <fullName evidence="6">T-box domain-containing protein</fullName>
    </recommendedName>
</protein>
<feature type="domain" description="T-box" evidence="6">
    <location>
        <begin position="19"/>
        <end position="69"/>
    </location>
</feature>
<keyword evidence="4 5" id="KW-0539">Nucleus</keyword>
<reference evidence="8" key="2">
    <citation type="submission" date="2020-05" db="UniProtKB">
        <authorList>
            <consortium name="EnsemblMetazoa"/>
        </authorList>
    </citation>
    <scope>IDENTIFICATION</scope>
    <source>
        <strain evidence="8">wikel</strain>
    </source>
</reference>
<reference evidence="7 9" key="1">
    <citation type="submission" date="2008-03" db="EMBL/GenBank/DDBJ databases">
        <title>Annotation of Ixodes scapularis.</title>
        <authorList>
            <consortium name="Ixodes scapularis Genome Project Consortium"/>
            <person name="Caler E."/>
            <person name="Hannick L.I."/>
            <person name="Bidwell S."/>
            <person name="Joardar V."/>
            <person name="Thiagarajan M."/>
            <person name="Amedeo P."/>
            <person name="Galinsky K.J."/>
            <person name="Schobel S."/>
            <person name="Inman J."/>
            <person name="Hostetler J."/>
            <person name="Miller J."/>
            <person name="Hammond M."/>
            <person name="Megy K."/>
            <person name="Lawson D."/>
            <person name="Kodira C."/>
            <person name="Sutton G."/>
            <person name="Meyer J."/>
            <person name="Hill C.A."/>
            <person name="Birren B."/>
            <person name="Nene V."/>
            <person name="Collins F."/>
            <person name="Alarcon-Chaidez F."/>
            <person name="Wikel S."/>
            <person name="Strausberg R."/>
        </authorList>
    </citation>
    <scope>NUCLEOTIDE SEQUENCE [LARGE SCALE GENOMIC DNA]</scope>
    <source>
        <strain evidence="9">Wikel</strain>
        <strain evidence="7">Wikel colony</strain>
    </source>
</reference>
<dbReference type="EMBL" id="DS714433">
    <property type="protein sequence ID" value="EEC06121.1"/>
    <property type="molecule type" value="Genomic_DNA"/>
</dbReference>
<comment type="caution">
    <text evidence="5">Lacks conserved residue(s) required for the propagation of feature annotation.</text>
</comment>
<dbReference type="InParanoid" id="B7PHP9"/>
<keyword evidence="3" id="KW-0804">Transcription</keyword>
<evidence type="ECO:0000256" key="4">
    <source>
        <dbReference type="ARBA" id="ARBA00023242"/>
    </source>
</evidence>
<dbReference type="GO" id="GO:0006357">
    <property type="term" value="P:regulation of transcription by RNA polymerase II"/>
    <property type="evidence" value="ECO:0007669"/>
    <property type="project" value="UniProtKB-ARBA"/>
</dbReference>
<dbReference type="InterPro" id="IPR036960">
    <property type="entry name" value="T-box_sf"/>
</dbReference>
<dbReference type="PROSITE" id="PS50252">
    <property type="entry name" value="TBOX_3"/>
    <property type="match status" value="1"/>
</dbReference>
<dbReference type="Proteomes" id="UP000001555">
    <property type="component" value="Unassembled WGS sequence"/>
</dbReference>
<accession>B7PHP9</accession>
<comment type="subcellular location">
    <subcellularLocation>
        <location evidence="5">Nucleus</location>
    </subcellularLocation>
</comment>
<evidence type="ECO:0000313" key="8">
    <source>
        <dbReference type="EnsemblMetazoa" id="ISCW018241-PA"/>
    </source>
</evidence>
<evidence type="ECO:0000256" key="2">
    <source>
        <dbReference type="ARBA" id="ARBA00023125"/>
    </source>
</evidence>
<dbReference type="VEuPathDB" id="VectorBase:ISCI018241"/>
<evidence type="ECO:0000313" key="7">
    <source>
        <dbReference type="EMBL" id="EEC06121.1"/>
    </source>
</evidence>
<dbReference type="Gene3D" id="2.60.40.820">
    <property type="entry name" value="Transcription factor, T-box"/>
    <property type="match status" value="1"/>
</dbReference>
<evidence type="ECO:0000313" key="9">
    <source>
        <dbReference type="Proteomes" id="UP000001555"/>
    </source>
</evidence>
<proteinExistence type="predicted"/>
<dbReference type="EMBL" id="ABJB011132580">
    <property type="status" value="NOT_ANNOTATED_CDS"/>
    <property type="molecule type" value="Genomic_DNA"/>
</dbReference>
<dbReference type="InterPro" id="IPR008967">
    <property type="entry name" value="p53-like_TF_DNA-bd_sf"/>
</dbReference>
<dbReference type="VEuPathDB" id="VectorBase:ISCP_005378"/>
<dbReference type="EMBL" id="ABJB010172094">
    <property type="status" value="NOT_ANNOTATED_CDS"/>
    <property type="molecule type" value="Genomic_DNA"/>
</dbReference>